<evidence type="ECO:0000256" key="2">
    <source>
        <dbReference type="ARBA" id="ARBA00022475"/>
    </source>
</evidence>
<evidence type="ECO:0000256" key="3">
    <source>
        <dbReference type="ARBA" id="ARBA00022692"/>
    </source>
</evidence>
<keyword evidence="6" id="KW-0807">Transducer</keyword>
<evidence type="ECO:0000256" key="6">
    <source>
        <dbReference type="RuleBase" id="RU363108"/>
    </source>
</evidence>
<keyword evidence="4 6" id="KW-1133">Transmembrane helix</keyword>
<feature type="transmembrane region" description="Helical" evidence="6">
    <location>
        <begin position="339"/>
        <end position="359"/>
    </location>
</feature>
<organism evidence="7 8">
    <name type="scientific">Rhodnius prolixus</name>
    <name type="common">Triatomid bug</name>
    <dbReference type="NCBI Taxonomy" id="13249"/>
    <lineage>
        <taxon>Eukaryota</taxon>
        <taxon>Metazoa</taxon>
        <taxon>Ecdysozoa</taxon>
        <taxon>Arthropoda</taxon>
        <taxon>Hexapoda</taxon>
        <taxon>Insecta</taxon>
        <taxon>Pterygota</taxon>
        <taxon>Neoptera</taxon>
        <taxon>Paraneoptera</taxon>
        <taxon>Hemiptera</taxon>
        <taxon>Heteroptera</taxon>
        <taxon>Panheteroptera</taxon>
        <taxon>Cimicomorpha</taxon>
        <taxon>Reduviidae</taxon>
        <taxon>Triatominae</taxon>
        <taxon>Rhodnius</taxon>
    </lineage>
</organism>
<reference evidence="7" key="1">
    <citation type="submission" date="2015-05" db="UniProtKB">
        <authorList>
            <consortium name="EnsemblMetazoa"/>
        </authorList>
    </citation>
    <scope>IDENTIFICATION</scope>
</reference>
<dbReference type="GO" id="GO:0005886">
    <property type="term" value="C:plasma membrane"/>
    <property type="evidence" value="ECO:0007669"/>
    <property type="project" value="UniProtKB-SubCell"/>
</dbReference>
<dbReference type="EMBL" id="ACPB03018661">
    <property type="status" value="NOT_ANNOTATED_CDS"/>
    <property type="molecule type" value="Genomic_DNA"/>
</dbReference>
<evidence type="ECO:0000256" key="5">
    <source>
        <dbReference type="ARBA" id="ARBA00023136"/>
    </source>
</evidence>
<feature type="transmembrane region" description="Helical" evidence="6">
    <location>
        <begin position="46"/>
        <end position="75"/>
    </location>
</feature>
<dbReference type="Pfam" id="PF08395">
    <property type="entry name" value="7tm_7"/>
    <property type="match status" value="1"/>
</dbReference>
<keyword evidence="8" id="KW-1185">Reference proteome</keyword>
<proteinExistence type="inferred from homology"/>
<evidence type="ECO:0000313" key="7">
    <source>
        <dbReference type="EnsemblMetazoa" id="RPRC000730-PA"/>
    </source>
</evidence>
<dbReference type="VEuPathDB" id="VectorBase:RPRC000730"/>
<dbReference type="GO" id="GO:0050909">
    <property type="term" value="P:sensory perception of taste"/>
    <property type="evidence" value="ECO:0007669"/>
    <property type="project" value="InterPro"/>
</dbReference>
<comment type="function">
    <text evidence="6">Gustatory receptor which mediates acceptance or avoidance behavior, depending on its substrates.</text>
</comment>
<feature type="transmembrane region" description="Helical" evidence="6">
    <location>
        <begin position="129"/>
        <end position="148"/>
    </location>
</feature>
<keyword evidence="5 6" id="KW-0472">Membrane</keyword>
<dbReference type="Proteomes" id="UP000015103">
    <property type="component" value="Unassembled WGS sequence"/>
</dbReference>
<dbReference type="GO" id="GO:0007165">
    <property type="term" value="P:signal transduction"/>
    <property type="evidence" value="ECO:0007669"/>
    <property type="project" value="UniProtKB-KW"/>
</dbReference>
<keyword evidence="6" id="KW-0675">Receptor</keyword>
<sequence>MMTTPQQHIHYHPRFTYEKQISVLLSVCRLFGLFPVDNYYNFSKFWYTISILLNLLIFFLLLFILYWKLVFLVIVRSKHDHTRNIVLLGKLFDELSIIVIHLYNCYNYISIWKQLILYKTKLNLQNVLIKSNIITIFTIVYFLFEILIYQIVYKFLINNTNIFTVLFSIINVFYKFSNTMILYQFSMYIELLTQHIINLKNQLNIERIQSTQNLIALTIEHNQLIEQGYHINCIYSKSIFISCTSTFVQILFGGYLIMLKVVCNDHDLSFYGINEAAHGLVKILLLAYVCENFHGNAEQFNVKLHNLLKKYEHYRNEQLIFYCLKDRNENFMAGGFIKLGYPFIASVLATVVTYEIVIFQFTPCK</sequence>
<feature type="transmembrane region" description="Helical" evidence="6">
    <location>
        <begin position="155"/>
        <end position="174"/>
    </location>
</feature>
<dbReference type="HOGENOM" id="CLU_759343_0_0_1"/>
<comment type="subcellular location">
    <subcellularLocation>
        <location evidence="1 6">Cell membrane</location>
        <topology evidence="1 6">Multi-pass membrane protein</topology>
    </subcellularLocation>
</comment>
<comment type="caution">
    <text evidence="6">Lacks conserved residue(s) required for the propagation of feature annotation.</text>
</comment>
<keyword evidence="3 6" id="KW-0812">Transmembrane</keyword>
<comment type="similarity">
    <text evidence="6">Belongs to the insect chemoreceptor superfamily. Gustatory receptor (GR) family.</text>
</comment>
<keyword evidence="2 6" id="KW-1003">Cell membrane</keyword>
<dbReference type="AlphaFoldDB" id="T1H9M7"/>
<evidence type="ECO:0000256" key="1">
    <source>
        <dbReference type="ARBA" id="ARBA00004651"/>
    </source>
</evidence>
<feature type="transmembrane region" description="Helical" evidence="6">
    <location>
        <begin position="239"/>
        <end position="258"/>
    </location>
</feature>
<dbReference type="InterPro" id="IPR013604">
    <property type="entry name" value="7TM_chemorcpt"/>
</dbReference>
<evidence type="ECO:0000313" key="8">
    <source>
        <dbReference type="Proteomes" id="UP000015103"/>
    </source>
</evidence>
<evidence type="ECO:0000256" key="4">
    <source>
        <dbReference type="ARBA" id="ARBA00022989"/>
    </source>
</evidence>
<protein>
    <recommendedName>
        <fullName evidence="6">Gustatory receptor</fullName>
    </recommendedName>
</protein>
<feature type="transmembrane region" description="Helical" evidence="6">
    <location>
        <begin position="21"/>
        <end position="40"/>
    </location>
</feature>
<accession>T1H9M7</accession>
<name>T1H9M7_RHOPR</name>
<dbReference type="InParanoid" id="T1H9M7"/>
<dbReference type="EnsemblMetazoa" id="RPRC000730-RA">
    <property type="protein sequence ID" value="RPRC000730-PA"/>
    <property type="gene ID" value="RPRC000730"/>
</dbReference>